<evidence type="ECO:0000313" key="4">
    <source>
        <dbReference type="Proteomes" id="UP001152485"/>
    </source>
</evidence>
<comment type="caution">
    <text evidence="2">The sequence shown here is derived from an EMBL/GenBank/DDBJ whole genome shotgun (WGS) entry which is preliminary data.</text>
</comment>
<dbReference type="EMBL" id="CAMAPC010000006">
    <property type="protein sequence ID" value="CAH9057595.1"/>
    <property type="molecule type" value="Genomic_DNA"/>
</dbReference>
<gene>
    <name evidence="2" type="ORF">PSECIP111854_02030</name>
    <name evidence="1" type="ORF">PSECIP111951_01133</name>
</gene>
<organism evidence="2 3">
    <name type="scientific">Pseudoalteromonas holothuriae</name>
    <dbReference type="NCBI Taxonomy" id="2963714"/>
    <lineage>
        <taxon>Bacteria</taxon>
        <taxon>Pseudomonadati</taxon>
        <taxon>Pseudomonadota</taxon>
        <taxon>Gammaproteobacteria</taxon>
        <taxon>Alteromonadales</taxon>
        <taxon>Pseudoalteromonadaceae</taxon>
        <taxon>Pseudoalteromonas</taxon>
    </lineage>
</organism>
<proteinExistence type="predicted"/>
<protein>
    <submittedName>
        <fullName evidence="2">Uncharacterized protein</fullName>
    </submittedName>
</protein>
<dbReference type="Proteomes" id="UP001152467">
    <property type="component" value="Unassembled WGS sequence"/>
</dbReference>
<dbReference type="AlphaFoldDB" id="A0A9W4QXE6"/>
<dbReference type="EMBL" id="CAMAPD010000004">
    <property type="protein sequence ID" value="CAH9054902.1"/>
    <property type="molecule type" value="Genomic_DNA"/>
</dbReference>
<dbReference type="Proteomes" id="UP001152485">
    <property type="component" value="Unassembled WGS sequence"/>
</dbReference>
<sequence length="85" mass="9725">MSYKNSTTLARQASEALHQAKTATEQAQCDDARSYAYQREADGLAFKYLALVAEYGEQHEHTLQVKAKWLTARKTIQARYPKPNY</sequence>
<keyword evidence="3" id="KW-1185">Reference proteome</keyword>
<evidence type="ECO:0000313" key="1">
    <source>
        <dbReference type="EMBL" id="CAH9054902.1"/>
    </source>
</evidence>
<dbReference type="RefSeq" id="WP_261592311.1">
    <property type="nucleotide sequence ID" value="NZ_CAMAPC010000006.1"/>
</dbReference>
<name>A0A9W4QXE6_9GAMM</name>
<evidence type="ECO:0000313" key="2">
    <source>
        <dbReference type="EMBL" id="CAH9057595.1"/>
    </source>
</evidence>
<evidence type="ECO:0000313" key="3">
    <source>
        <dbReference type="Proteomes" id="UP001152467"/>
    </source>
</evidence>
<accession>A0A9W4QXE6</accession>
<reference evidence="2 4" key="1">
    <citation type="submission" date="2022-07" db="EMBL/GenBank/DDBJ databases">
        <authorList>
            <person name="Criscuolo A."/>
        </authorList>
    </citation>
    <scope>NUCLEOTIDE SEQUENCE</scope>
    <source>
        <strain evidence="4">CIP 111951</strain>
        <strain evidence="2">CIP111854</strain>
        <strain evidence="1">CIP111951</strain>
    </source>
</reference>